<protein>
    <recommendedName>
        <fullName evidence="4">YfhD family protein</fullName>
    </recommendedName>
</protein>
<proteinExistence type="predicted"/>
<feature type="compositionally biased region" description="Polar residues" evidence="1">
    <location>
        <begin position="8"/>
        <end position="20"/>
    </location>
</feature>
<evidence type="ECO:0008006" key="4">
    <source>
        <dbReference type="Google" id="ProtNLM"/>
    </source>
</evidence>
<evidence type="ECO:0000313" key="2">
    <source>
        <dbReference type="EMBL" id="GGI17400.1"/>
    </source>
</evidence>
<evidence type="ECO:0000256" key="1">
    <source>
        <dbReference type="SAM" id="MobiDB-lite"/>
    </source>
</evidence>
<feature type="compositionally biased region" description="Basic and acidic residues" evidence="1">
    <location>
        <begin position="45"/>
        <end position="60"/>
    </location>
</feature>
<evidence type="ECO:0000313" key="3">
    <source>
        <dbReference type="Proteomes" id="UP000642180"/>
    </source>
</evidence>
<organism evidence="2 3">
    <name type="scientific">Oxalicibacterium faecigallinarum</name>
    <dbReference type="NCBI Taxonomy" id="573741"/>
    <lineage>
        <taxon>Bacteria</taxon>
        <taxon>Pseudomonadati</taxon>
        <taxon>Pseudomonadota</taxon>
        <taxon>Betaproteobacteria</taxon>
        <taxon>Burkholderiales</taxon>
        <taxon>Oxalobacteraceae</taxon>
        <taxon>Oxalicibacterium</taxon>
    </lineage>
</organism>
<dbReference type="RefSeq" id="WP_188380048.1">
    <property type="nucleotide sequence ID" value="NZ_BMDI01000001.1"/>
</dbReference>
<keyword evidence="3" id="KW-1185">Reference proteome</keyword>
<comment type="caution">
    <text evidence="2">The sequence shown here is derived from an EMBL/GenBank/DDBJ whole genome shotgun (WGS) entry which is preliminary data.</text>
</comment>
<sequence>MSNRDTKQNNSSKKNAPQASHSKKQNDRQNSDKMMSVDSQSEFAVADKLRDKADAINKKS</sequence>
<dbReference type="AlphaFoldDB" id="A0A8J3ARD2"/>
<accession>A0A8J3ARD2</accession>
<gene>
    <name evidence="2" type="ORF">GCM10008066_08790</name>
</gene>
<feature type="region of interest" description="Disordered" evidence="1">
    <location>
        <begin position="1"/>
        <end position="60"/>
    </location>
</feature>
<reference evidence="3" key="1">
    <citation type="journal article" date="2019" name="Int. J. Syst. Evol. Microbiol.">
        <title>The Global Catalogue of Microorganisms (GCM) 10K type strain sequencing project: providing services to taxonomists for standard genome sequencing and annotation.</title>
        <authorList>
            <consortium name="The Broad Institute Genomics Platform"/>
            <consortium name="The Broad Institute Genome Sequencing Center for Infectious Disease"/>
            <person name="Wu L."/>
            <person name="Ma J."/>
        </authorList>
    </citation>
    <scope>NUCLEOTIDE SEQUENCE [LARGE SCALE GENOMIC DNA]</scope>
    <source>
        <strain evidence="3">CCM 2767</strain>
    </source>
</reference>
<name>A0A8J3ARD2_9BURK</name>
<dbReference type="Proteomes" id="UP000642180">
    <property type="component" value="Unassembled WGS sequence"/>
</dbReference>
<dbReference type="EMBL" id="BMDI01000001">
    <property type="protein sequence ID" value="GGI17400.1"/>
    <property type="molecule type" value="Genomic_DNA"/>
</dbReference>